<dbReference type="Proteomes" id="UP001062846">
    <property type="component" value="Chromosome 1"/>
</dbReference>
<reference evidence="1" key="1">
    <citation type="submission" date="2022-02" db="EMBL/GenBank/DDBJ databases">
        <title>Plant Genome Project.</title>
        <authorList>
            <person name="Zhang R.-G."/>
        </authorList>
    </citation>
    <scope>NUCLEOTIDE SEQUENCE</scope>
    <source>
        <strain evidence="1">AT1</strain>
    </source>
</reference>
<evidence type="ECO:0000313" key="1">
    <source>
        <dbReference type="EMBL" id="KAI8570335.1"/>
    </source>
</evidence>
<organism evidence="1 2">
    <name type="scientific">Rhododendron molle</name>
    <name type="common">Chinese azalea</name>
    <name type="synonym">Azalea mollis</name>
    <dbReference type="NCBI Taxonomy" id="49168"/>
    <lineage>
        <taxon>Eukaryota</taxon>
        <taxon>Viridiplantae</taxon>
        <taxon>Streptophyta</taxon>
        <taxon>Embryophyta</taxon>
        <taxon>Tracheophyta</taxon>
        <taxon>Spermatophyta</taxon>
        <taxon>Magnoliopsida</taxon>
        <taxon>eudicotyledons</taxon>
        <taxon>Gunneridae</taxon>
        <taxon>Pentapetalae</taxon>
        <taxon>asterids</taxon>
        <taxon>Ericales</taxon>
        <taxon>Ericaceae</taxon>
        <taxon>Ericoideae</taxon>
        <taxon>Rhodoreae</taxon>
        <taxon>Rhododendron</taxon>
    </lineage>
</organism>
<comment type="caution">
    <text evidence="1">The sequence shown here is derived from an EMBL/GenBank/DDBJ whole genome shotgun (WGS) entry which is preliminary data.</text>
</comment>
<proteinExistence type="predicted"/>
<keyword evidence="2" id="KW-1185">Reference proteome</keyword>
<evidence type="ECO:0000313" key="2">
    <source>
        <dbReference type="Proteomes" id="UP001062846"/>
    </source>
</evidence>
<gene>
    <name evidence="1" type="ORF">RHMOL_Rhmol01G0026600</name>
</gene>
<name>A0ACC0PXB9_RHOML</name>
<accession>A0ACC0PXB9</accession>
<dbReference type="EMBL" id="CM046388">
    <property type="protein sequence ID" value="KAI8570335.1"/>
    <property type="molecule type" value="Genomic_DNA"/>
</dbReference>
<sequence>MTEPPRDGFKVLASNKNIKDNLKVLDCFGLVSMQDKDLVLIAELLPRLEALRIQAGQCSRIGKVAARMTDDGVEALASKLKQLKEIALKGSHYLRSSYALKILEPALLTDMTLKNFGQITSITSILDSIGQEITTIISPVSITMPGSVAVHVGLGILHGVAHARLRGQVHDELIFQKLREDDERDLGSISLVSKGFLSISNRVKLRLNVNDGTLPLLPNLLRRFLHIGTIVIDTNAHRDIDRLLDQISRSGALNLQAIKFRSRLAEPPRDGFKALALNKNIKNNLKVLDCSRLILVQDSDLVMIADLFPRLEELKIRAYKKTTNDDVTAGITDVGVDVLASKLKDLKEFVFTGNACFITDQSLISLSTNCVKLTTISLDISRSGRHYVTGEGIDFVMRHSPNLTSLSLNLWLLQPSASSFKIEKPYAIAENLHSLTMSQQLFSDKHIRLVAKACPPLKKLRLFGSGGQYFEIHGALKLLLQACQLTLEELTLGSWSLTNTDISDLAQHLSSLTFIDLHECSGLASATFYTLMKSCPLLETLKMANMKRQEMDLFFPDFLHKNYHMRHLDISGNSLLTNMMLKNFGQVCPNLQFLDVSNCMSLTDFGIGKVLRVCPSITQLNMNHLKVSGVFGSYIFDHFTVNLKTAKARWSQIDDNGMAMIGKRCRNLQHLDIGFCEKVTDKGVMEVVWNCERLRYITLIGCKKVSTDILPQMVSSRPSLKNIDPPGFYDLGEQMKKKLLSFGCRLSGLPD</sequence>
<protein>
    <submittedName>
        <fullName evidence="1">Uncharacterized protein</fullName>
    </submittedName>
</protein>